<proteinExistence type="predicted"/>
<organism evidence="2 3">
    <name type="scientific">Diabrotica balteata</name>
    <name type="common">Banded cucumber beetle</name>
    <dbReference type="NCBI Taxonomy" id="107213"/>
    <lineage>
        <taxon>Eukaryota</taxon>
        <taxon>Metazoa</taxon>
        <taxon>Ecdysozoa</taxon>
        <taxon>Arthropoda</taxon>
        <taxon>Hexapoda</taxon>
        <taxon>Insecta</taxon>
        <taxon>Pterygota</taxon>
        <taxon>Neoptera</taxon>
        <taxon>Endopterygota</taxon>
        <taxon>Coleoptera</taxon>
        <taxon>Polyphaga</taxon>
        <taxon>Cucujiformia</taxon>
        <taxon>Chrysomeloidea</taxon>
        <taxon>Chrysomelidae</taxon>
        <taxon>Galerucinae</taxon>
        <taxon>Diabroticina</taxon>
        <taxon>Diabroticites</taxon>
        <taxon>Diabrotica</taxon>
    </lineage>
</organism>
<accession>A0A9N9X905</accession>
<dbReference type="Proteomes" id="UP001153709">
    <property type="component" value="Chromosome 2"/>
</dbReference>
<dbReference type="OrthoDB" id="10033706at2759"/>
<gene>
    <name evidence="2" type="ORF">DIABBA_LOCUS3472</name>
</gene>
<evidence type="ECO:0000313" key="3">
    <source>
        <dbReference type="Proteomes" id="UP001153709"/>
    </source>
</evidence>
<dbReference type="AlphaFoldDB" id="A0A9N9X905"/>
<name>A0A9N9X905_DIABA</name>
<reference evidence="2" key="1">
    <citation type="submission" date="2022-01" db="EMBL/GenBank/DDBJ databases">
        <authorList>
            <person name="King R."/>
        </authorList>
    </citation>
    <scope>NUCLEOTIDE SEQUENCE</scope>
</reference>
<dbReference type="EMBL" id="OU898277">
    <property type="protein sequence ID" value="CAG9829703.1"/>
    <property type="molecule type" value="Genomic_DNA"/>
</dbReference>
<keyword evidence="1" id="KW-1133">Transmembrane helix</keyword>
<evidence type="ECO:0000256" key="1">
    <source>
        <dbReference type="SAM" id="Phobius"/>
    </source>
</evidence>
<keyword evidence="3" id="KW-1185">Reference proteome</keyword>
<evidence type="ECO:0000313" key="2">
    <source>
        <dbReference type="EMBL" id="CAG9829703.1"/>
    </source>
</evidence>
<keyword evidence="1" id="KW-0812">Transmembrane</keyword>
<feature type="transmembrane region" description="Helical" evidence="1">
    <location>
        <begin position="310"/>
        <end position="327"/>
    </location>
</feature>
<dbReference type="PANTHER" id="PTHR37162:SF10">
    <property type="entry name" value="DUF4371 DOMAIN-CONTAINING PROTEIN"/>
    <property type="match status" value="1"/>
</dbReference>
<sequence length="333" mass="37872">MLVTDPTRDNSILDYICTNLRPDIAVCKVIPYFLSEHDLILCEFPLKNPPYTVRWSRIFSKSNFDSVELQAEYHVMKQKSNVSLHIVFCQVCKSDIDISNNGRSNIKQHLSKKTHMWAANANSKSSKLEIFVKEENLGSASMLIAVKEGTFAYHTIKQLQSFRSLDCTSKLIVRMFEPKFAAARTKTEAIIENVLAQEAQSQLEIDLLKANFVSIIMDSSNHREIKVVPLMVRYFDRENGAQVKLLQLRDFPGETSEQLKDYVVNILNHHNLLQKCIGMSADNTNTNFGGISRKVLNNLFSKLNASRGKLAIGIGYVALFLITVYKIRRTSYP</sequence>
<protein>
    <submittedName>
        <fullName evidence="2">Uncharacterized protein</fullName>
    </submittedName>
</protein>
<keyword evidence="1" id="KW-0472">Membrane</keyword>
<dbReference type="PANTHER" id="PTHR37162">
    <property type="entry name" value="HAT FAMILY DIMERISATION DOMAINCONTAINING PROTEIN-RELATED"/>
    <property type="match status" value="1"/>
</dbReference>